<name>A0A421BQW0_9RHOB</name>
<dbReference type="Proteomes" id="UP000279673">
    <property type="component" value="Unassembled WGS sequence"/>
</dbReference>
<gene>
    <name evidence="1" type="ORF">DYS74_08520</name>
</gene>
<comment type="caution">
    <text evidence="1">The sequence shown here is derived from an EMBL/GenBank/DDBJ whole genome shotgun (WGS) entry which is preliminary data.</text>
</comment>
<evidence type="ECO:0000313" key="2">
    <source>
        <dbReference type="Proteomes" id="UP000279673"/>
    </source>
</evidence>
<dbReference type="EMBL" id="RCHI01000006">
    <property type="protein sequence ID" value="RLL65350.1"/>
    <property type="molecule type" value="Genomic_DNA"/>
</dbReference>
<sequence>MRNGHVGTHGFGTFDAAAWIAEGDGLRTSAEAMRELWRARKAAFDTALSASGGKTGPVIARDWTAITGMPRASVLLLAYAVEMYLKAGVVKAFAGCSEASLDKCLRSFGHRYEDIAKEIEFSPNAGDAEHFTALGQMVTTGARYPVAVAAGTAPGYEDRAVLENARTFPIWSEDNFAEWLDLAARLRAHAQQIDGDPACAAHFGSQQIDSDGWIAWRRGGHLSPRITWKPSSEQRKEKTGRAELHAMMKREAGLFLLPLHDWPRARVFLIGKKDARDDLIE</sequence>
<keyword evidence="2" id="KW-1185">Reference proteome</keyword>
<dbReference type="AlphaFoldDB" id="A0A421BQW0"/>
<accession>A0A421BQW0</accession>
<organism evidence="1 2">
    <name type="scientific">Paenirhodobacter hankyongi</name>
    <dbReference type="NCBI Taxonomy" id="2294033"/>
    <lineage>
        <taxon>Bacteria</taxon>
        <taxon>Pseudomonadati</taxon>
        <taxon>Pseudomonadota</taxon>
        <taxon>Alphaproteobacteria</taxon>
        <taxon>Rhodobacterales</taxon>
        <taxon>Rhodobacter group</taxon>
        <taxon>Paenirhodobacter</taxon>
    </lineage>
</organism>
<evidence type="ECO:0000313" key="1">
    <source>
        <dbReference type="EMBL" id="RLL65350.1"/>
    </source>
</evidence>
<proteinExistence type="predicted"/>
<reference evidence="1 2" key="1">
    <citation type="submission" date="2018-10" db="EMBL/GenBank/DDBJ databases">
        <title>Rhodobacter sp . BO-81.</title>
        <authorList>
            <person name="Im W.T."/>
        </authorList>
    </citation>
    <scope>NUCLEOTIDE SEQUENCE [LARGE SCALE GENOMIC DNA]</scope>
    <source>
        <strain evidence="1 2">BO-81</strain>
    </source>
</reference>
<protein>
    <submittedName>
        <fullName evidence="1">Uncharacterized protein</fullName>
    </submittedName>
</protein>